<proteinExistence type="predicted"/>
<dbReference type="EMBL" id="KE346217">
    <property type="protein sequence ID" value="EXC30912.1"/>
    <property type="molecule type" value="Genomic_DNA"/>
</dbReference>
<dbReference type="Proteomes" id="UP000030645">
    <property type="component" value="Unassembled WGS sequence"/>
</dbReference>
<accession>W9SWE3</accession>
<evidence type="ECO:0000313" key="1">
    <source>
        <dbReference type="EMBL" id="EXC30912.1"/>
    </source>
</evidence>
<keyword evidence="2" id="KW-1185">Reference proteome</keyword>
<reference evidence="2" key="1">
    <citation type="submission" date="2013-01" db="EMBL/GenBank/DDBJ databases">
        <title>Draft Genome Sequence of a Mulberry Tree, Morus notabilis C.K. Schneid.</title>
        <authorList>
            <person name="He N."/>
            <person name="Zhao S."/>
        </authorList>
    </citation>
    <scope>NUCLEOTIDE SEQUENCE</scope>
</reference>
<organism evidence="1 2">
    <name type="scientific">Morus notabilis</name>
    <dbReference type="NCBI Taxonomy" id="981085"/>
    <lineage>
        <taxon>Eukaryota</taxon>
        <taxon>Viridiplantae</taxon>
        <taxon>Streptophyta</taxon>
        <taxon>Embryophyta</taxon>
        <taxon>Tracheophyta</taxon>
        <taxon>Spermatophyta</taxon>
        <taxon>Magnoliopsida</taxon>
        <taxon>eudicotyledons</taxon>
        <taxon>Gunneridae</taxon>
        <taxon>Pentapetalae</taxon>
        <taxon>rosids</taxon>
        <taxon>fabids</taxon>
        <taxon>Rosales</taxon>
        <taxon>Moraceae</taxon>
        <taxon>Moreae</taxon>
        <taxon>Morus</taxon>
    </lineage>
</organism>
<evidence type="ECO:0000313" key="2">
    <source>
        <dbReference type="Proteomes" id="UP000030645"/>
    </source>
</evidence>
<sequence>MGLALLSLFQHFSCENHLHHCPSHRPRPAKPLKRLPKLAQATSLLRTPNHEPAIIASLSSLNHGNVVPKPHKRRTYIGP</sequence>
<dbReference type="AlphaFoldDB" id="W9SWE3"/>
<protein>
    <submittedName>
        <fullName evidence="1">Uncharacterized protein</fullName>
    </submittedName>
</protein>
<name>W9SWE3_9ROSA</name>
<gene>
    <name evidence="1" type="ORF">L484_028094</name>
</gene>